<keyword evidence="2" id="KW-1185">Reference proteome</keyword>
<dbReference type="AlphaFoldDB" id="A0A4Q1K6U8"/>
<proteinExistence type="predicted"/>
<dbReference type="EMBL" id="SBKO01000001">
    <property type="protein sequence ID" value="RXR21260.1"/>
    <property type="molecule type" value="Genomic_DNA"/>
</dbReference>
<dbReference type="OrthoDB" id="1121506at2"/>
<dbReference type="PROSITE" id="PS51257">
    <property type="entry name" value="PROKAR_LIPOPROTEIN"/>
    <property type="match status" value="1"/>
</dbReference>
<comment type="caution">
    <text evidence="1">The sequence shown here is derived from an EMBL/GenBank/DDBJ whole genome shotgun (WGS) entry which is preliminary data.</text>
</comment>
<sequence length="319" mass="35399">MKTISKIILLATTMILFSCEDILEEDITNDTIQTVSPIEKDTISSNVVNFQWNIIKGATNYRVQVFNENLAVVLDSLVGNKVSLTHPFLPGTYKWRVRGENAGYQSVYSFPVGFTVVQSNDLTNQQVVLSNPISGLYTNSTSLICTWQDLIPADYYELELVNVTAGQTIILQQSNITSTSVTLNNANLAQDAEYLWKIKAVNATSQSVFSNRNFFIDRVNPNQPQNSLPANNSTQTVNQPIAFTWTMPSDAGTIQSQINYTIEFSNTTTFATILQTSTSATTMIQQSFANAGDYYWRVKAVDAASNVSTYSTAFKFTIN</sequence>
<dbReference type="InterPro" id="IPR003961">
    <property type="entry name" value="FN3_dom"/>
</dbReference>
<protein>
    <recommendedName>
        <fullName evidence="3">Fibronectin type-III domain-containing protein</fullName>
    </recommendedName>
</protein>
<evidence type="ECO:0008006" key="3">
    <source>
        <dbReference type="Google" id="ProtNLM"/>
    </source>
</evidence>
<dbReference type="InterPro" id="IPR036116">
    <property type="entry name" value="FN3_sf"/>
</dbReference>
<dbReference type="SUPFAM" id="SSF49265">
    <property type="entry name" value="Fibronectin type III"/>
    <property type="match status" value="1"/>
</dbReference>
<dbReference type="CDD" id="cd00063">
    <property type="entry name" value="FN3"/>
    <property type="match status" value="1"/>
</dbReference>
<dbReference type="RefSeq" id="WP_129434963.1">
    <property type="nucleotide sequence ID" value="NZ_SBKO01000001.1"/>
</dbReference>
<organism evidence="1 2">
    <name type="scientific">Flavobacterium amnicola</name>
    <dbReference type="NCBI Taxonomy" id="2506422"/>
    <lineage>
        <taxon>Bacteria</taxon>
        <taxon>Pseudomonadati</taxon>
        <taxon>Bacteroidota</taxon>
        <taxon>Flavobacteriia</taxon>
        <taxon>Flavobacteriales</taxon>
        <taxon>Flavobacteriaceae</taxon>
        <taxon>Flavobacterium</taxon>
    </lineage>
</organism>
<reference evidence="2" key="1">
    <citation type="submission" date="2019-01" db="EMBL/GenBank/DDBJ databases">
        <title>Cytophagaceae bacterium strain CAR-16.</title>
        <authorList>
            <person name="Chen W.-M."/>
        </authorList>
    </citation>
    <scope>NUCLEOTIDE SEQUENCE [LARGE SCALE GENOMIC DNA]</scope>
    <source>
        <strain evidence="2">LLJ-11</strain>
    </source>
</reference>
<dbReference type="InterPro" id="IPR013783">
    <property type="entry name" value="Ig-like_fold"/>
</dbReference>
<accession>A0A4Q1K6U8</accession>
<evidence type="ECO:0000313" key="2">
    <source>
        <dbReference type="Proteomes" id="UP000290283"/>
    </source>
</evidence>
<gene>
    <name evidence="1" type="ORF">EQG63_04795</name>
</gene>
<evidence type="ECO:0000313" key="1">
    <source>
        <dbReference type="EMBL" id="RXR21260.1"/>
    </source>
</evidence>
<dbReference type="Gene3D" id="2.60.40.10">
    <property type="entry name" value="Immunoglobulins"/>
    <property type="match status" value="3"/>
</dbReference>
<dbReference type="Proteomes" id="UP000290283">
    <property type="component" value="Unassembled WGS sequence"/>
</dbReference>
<name>A0A4Q1K6U8_9FLAO</name>